<dbReference type="GO" id="GO:0016740">
    <property type="term" value="F:transferase activity"/>
    <property type="evidence" value="ECO:0007669"/>
    <property type="project" value="UniProtKB-KW"/>
</dbReference>
<protein>
    <submittedName>
        <fullName evidence="1">Glycosyl transferase</fullName>
    </submittedName>
</protein>
<reference evidence="1 2" key="1">
    <citation type="submission" date="2021-03" db="EMBL/GenBank/DDBJ databases">
        <title>novel species in genus Cellulomonas.</title>
        <authorList>
            <person name="Zhang G."/>
        </authorList>
    </citation>
    <scope>NUCLEOTIDE SEQUENCE [LARGE SCALE GENOMIC DNA]</scope>
    <source>
        <strain evidence="2">zg-ZUI188</strain>
    </source>
</reference>
<accession>A0ABS3SLD8</accession>
<dbReference type="SUPFAM" id="SSF53756">
    <property type="entry name" value="UDP-Glycosyltransferase/glycogen phosphorylase"/>
    <property type="match status" value="1"/>
</dbReference>
<name>A0ABS3SLD8_9CELL</name>
<sequence length="339" mass="37779">MAPDRPIRVLQPFEKLLPTANPYIVMLHRALESTSGVEPLFFSYGRALRGGYDVVHLHWPETRLSGRTRPRRIVRRALAFAFLARVRLFRVPIVRTVHNLELPTGMTRLDYLYLRLVDRWTTLRIGLNETTPLPPGTPAVTVLLGHYRDWFAGAAHEEAQAGRIGYAGLVRRYKNVEGLVAAFVEAHAQDETLSLVVAGKPSTAELERDVRAAAAGDDAVTFDLRYLDDADLVRVVTSCELVALPFRHMHNSSTILLALSLDRPVLVPRNDANAAIAAEVGPGWIHMFDGDLSGRQLQDAVRAARLPRSDRPDLSRRGWAAVGTAHRDAYVRALRARRG</sequence>
<evidence type="ECO:0000313" key="1">
    <source>
        <dbReference type="EMBL" id="MBO3086547.1"/>
    </source>
</evidence>
<dbReference type="RefSeq" id="WP_208290519.1">
    <property type="nucleotide sequence ID" value="NZ_CP074404.1"/>
</dbReference>
<dbReference type="Pfam" id="PF13692">
    <property type="entry name" value="Glyco_trans_1_4"/>
    <property type="match status" value="1"/>
</dbReference>
<gene>
    <name evidence="1" type="ORF">J4035_18025</name>
</gene>
<evidence type="ECO:0000313" key="2">
    <source>
        <dbReference type="Proteomes" id="UP000678317"/>
    </source>
</evidence>
<dbReference type="EMBL" id="JAGFBM010000010">
    <property type="protein sequence ID" value="MBO3086547.1"/>
    <property type="molecule type" value="Genomic_DNA"/>
</dbReference>
<keyword evidence="2" id="KW-1185">Reference proteome</keyword>
<organism evidence="1 2">
    <name type="scientific">Cellulomonas fengjieae</name>
    <dbReference type="NCBI Taxonomy" id="2819978"/>
    <lineage>
        <taxon>Bacteria</taxon>
        <taxon>Bacillati</taxon>
        <taxon>Actinomycetota</taxon>
        <taxon>Actinomycetes</taxon>
        <taxon>Micrococcales</taxon>
        <taxon>Cellulomonadaceae</taxon>
        <taxon>Cellulomonas</taxon>
    </lineage>
</organism>
<dbReference type="Proteomes" id="UP000678317">
    <property type="component" value="Unassembled WGS sequence"/>
</dbReference>
<comment type="caution">
    <text evidence="1">The sequence shown here is derived from an EMBL/GenBank/DDBJ whole genome shotgun (WGS) entry which is preliminary data.</text>
</comment>
<proteinExistence type="predicted"/>
<dbReference type="Gene3D" id="3.40.50.2000">
    <property type="entry name" value="Glycogen Phosphorylase B"/>
    <property type="match status" value="2"/>
</dbReference>
<keyword evidence="1" id="KW-0808">Transferase</keyword>